<gene>
    <name evidence="2" type="ORF">FEF26_07860</name>
</gene>
<dbReference type="EMBL" id="VAVZ01000018">
    <property type="protein sequence ID" value="TLP97361.1"/>
    <property type="molecule type" value="Genomic_DNA"/>
</dbReference>
<keyword evidence="3" id="KW-1185">Reference proteome</keyword>
<comment type="caution">
    <text evidence="2">The sequence shown here is derived from an EMBL/GenBank/DDBJ whole genome shotgun (WGS) entry which is preliminary data.</text>
</comment>
<dbReference type="RefSeq" id="WP_138252988.1">
    <property type="nucleotide sequence ID" value="NZ_VAVZ01000018.1"/>
</dbReference>
<evidence type="ECO:0000256" key="1">
    <source>
        <dbReference type="SAM" id="MobiDB-lite"/>
    </source>
</evidence>
<evidence type="ECO:0000313" key="3">
    <source>
        <dbReference type="Proteomes" id="UP000310458"/>
    </source>
</evidence>
<feature type="region of interest" description="Disordered" evidence="1">
    <location>
        <begin position="163"/>
        <end position="182"/>
    </location>
</feature>
<proteinExistence type="predicted"/>
<sequence length="227" mass="24724">MHRFDPGDTRYILSGAEALENCLAAAGIDNPEVEILLWEILLVVTDNQCSTYGVVTQHYTEMAGINDWQDRGVDYPTQDHAIRMLASDAVDYAAGNPPPLDSTGPEAMSEWAMAGVEKLDGFYGWILDHFHEIACGSDHFDAYQLSEHEPLLEAVSRLDESGYKPGALSPHAPASGGATALQGSHSMRAEIVELITKGHDDKKISLLTGASSEEITRVREETEGSHE</sequence>
<evidence type="ECO:0000313" key="2">
    <source>
        <dbReference type="EMBL" id="TLP97361.1"/>
    </source>
</evidence>
<protein>
    <submittedName>
        <fullName evidence="2">Uncharacterized protein</fullName>
    </submittedName>
</protein>
<reference evidence="2 3" key="1">
    <citation type="submission" date="2019-05" db="EMBL/GenBank/DDBJ databases">
        <title>Nesterenkonia sp. GY074 isolated from the Southern Atlantic Ocean.</title>
        <authorList>
            <person name="Zhang G."/>
        </authorList>
    </citation>
    <scope>NUCLEOTIDE SEQUENCE [LARGE SCALE GENOMIC DNA]</scope>
    <source>
        <strain evidence="2 3">GY074</strain>
    </source>
</reference>
<dbReference type="Proteomes" id="UP000310458">
    <property type="component" value="Unassembled WGS sequence"/>
</dbReference>
<accession>A0A5R9BC80</accession>
<dbReference type="AlphaFoldDB" id="A0A5R9BC80"/>
<organism evidence="2 3">
    <name type="scientific">Nesterenkonia salmonea</name>
    <dbReference type="NCBI Taxonomy" id="1804987"/>
    <lineage>
        <taxon>Bacteria</taxon>
        <taxon>Bacillati</taxon>
        <taxon>Actinomycetota</taxon>
        <taxon>Actinomycetes</taxon>
        <taxon>Micrococcales</taxon>
        <taxon>Micrococcaceae</taxon>
        <taxon>Nesterenkonia</taxon>
    </lineage>
</organism>
<name>A0A5R9BC80_9MICC</name>